<reference evidence="2" key="1">
    <citation type="submission" date="2015-09" db="EMBL/GenBank/DDBJ databases">
        <title>Scylla olivacea transcriptome.</title>
        <authorList>
            <person name="Ikhwanuddin M."/>
        </authorList>
    </citation>
    <scope>NUCLEOTIDE SEQUENCE</scope>
</reference>
<feature type="compositionally biased region" description="Pro residues" evidence="1">
    <location>
        <begin position="266"/>
        <end position="287"/>
    </location>
</feature>
<proteinExistence type="predicted"/>
<feature type="compositionally biased region" description="Polar residues" evidence="1">
    <location>
        <begin position="298"/>
        <end position="311"/>
    </location>
</feature>
<feature type="compositionally biased region" description="Low complexity" evidence="1">
    <location>
        <begin position="222"/>
        <end position="235"/>
    </location>
</feature>
<feature type="compositionally biased region" description="Basic and acidic residues" evidence="1">
    <location>
        <begin position="62"/>
        <end position="72"/>
    </location>
</feature>
<dbReference type="AlphaFoldDB" id="A0A0P4WIP4"/>
<feature type="region of interest" description="Disordered" evidence="1">
    <location>
        <begin position="1"/>
        <end position="22"/>
    </location>
</feature>
<feature type="compositionally biased region" description="Pro residues" evidence="1">
    <location>
        <begin position="212"/>
        <end position="221"/>
    </location>
</feature>
<dbReference type="EMBL" id="GDRN01086594">
    <property type="protein sequence ID" value="JAI61143.1"/>
    <property type="molecule type" value="Transcribed_RNA"/>
</dbReference>
<feature type="compositionally biased region" description="Polar residues" evidence="1">
    <location>
        <begin position="246"/>
        <end position="261"/>
    </location>
</feature>
<feature type="compositionally biased region" description="Polar residues" evidence="1">
    <location>
        <begin position="403"/>
        <end position="418"/>
    </location>
</feature>
<evidence type="ECO:0000256" key="1">
    <source>
        <dbReference type="SAM" id="MobiDB-lite"/>
    </source>
</evidence>
<dbReference type="GO" id="GO:0006357">
    <property type="term" value="P:regulation of transcription by RNA polymerase II"/>
    <property type="evidence" value="ECO:0007669"/>
    <property type="project" value="TreeGrafter"/>
</dbReference>
<dbReference type="Pfam" id="PF15991">
    <property type="entry name" value="G_path_suppress"/>
    <property type="match status" value="1"/>
</dbReference>
<dbReference type="PANTHER" id="PTHR22654:SF2">
    <property type="entry name" value="G PROTEIN PATHWAY SUPPRESSOR 2"/>
    <property type="match status" value="1"/>
</dbReference>
<dbReference type="GO" id="GO:0003712">
    <property type="term" value="F:transcription coregulator activity"/>
    <property type="evidence" value="ECO:0007669"/>
    <property type="project" value="TreeGrafter"/>
</dbReference>
<dbReference type="EMBL" id="GDRN01086595">
    <property type="protein sequence ID" value="JAI61142.1"/>
    <property type="molecule type" value="Transcribed_RNA"/>
</dbReference>
<feature type="region of interest" description="Disordered" evidence="1">
    <location>
        <begin position="164"/>
        <end position="418"/>
    </location>
</feature>
<evidence type="ECO:0008006" key="3">
    <source>
        <dbReference type="Google" id="ProtNLM"/>
    </source>
</evidence>
<accession>A0A0P4WIP4</accession>
<evidence type="ECO:0000313" key="2">
    <source>
        <dbReference type="EMBL" id="JAI61142.1"/>
    </source>
</evidence>
<organism evidence="2">
    <name type="scientific">Scylla olivacea</name>
    <name type="common">Orange mud crab</name>
    <name type="synonym">Cancer olivacea</name>
    <dbReference type="NCBI Taxonomy" id="85551"/>
    <lineage>
        <taxon>Eukaryota</taxon>
        <taxon>Metazoa</taxon>
        <taxon>Ecdysozoa</taxon>
        <taxon>Arthropoda</taxon>
        <taxon>Crustacea</taxon>
        <taxon>Multicrustacea</taxon>
        <taxon>Malacostraca</taxon>
        <taxon>Eumalacostraca</taxon>
        <taxon>Eucarida</taxon>
        <taxon>Decapoda</taxon>
        <taxon>Pleocyemata</taxon>
        <taxon>Brachyura</taxon>
        <taxon>Eubrachyura</taxon>
        <taxon>Portunoidea</taxon>
        <taxon>Portunidae</taxon>
        <taxon>Portuninae</taxon>
        <taxon>Scylla</taxon>
    </lineage>
</organism>
<dbReference type="InterPro" id="IPR026094">
    <property type="entry name" value="GPS2"/>
</dbReference>
<feature type="compositionally biased region" description="Polar residues" evidence="1">
    <location>
        <begin position="381"/>
        <end position="393"/>
    </location>
</feature>
<dbReference type="PANTHER" id="PTHR22654">
    <property type="entry name" value="G PROTEIN PATHWAY SUPPRESSOR 2"/>
    <property type="match status" value="1"/>
</dbReference>
<dbReference type="EMBL" id="GDRN01086593">
    <property type="protein sequence ID" value="JAI61144.1"/>
    <property type="molecule type" value="Transcribed_RNA"/>
</dbReference>
<name>A0A0P4WIP4_SCYOL</name>
<feature type="compositionally biased region" description="Basic and acidic residues" evidence="1">
    <location>
        <begin position="1"/>
        <end position="21"/>
    </location>
</feature>
<sequence length="418" mass="46486">MVKFAEAEKRGRGGEGSDRRYTPVVMVERAKMSRAMWESLKAHIIRDRKRKKEEQEADAEEERLRKERETRKKQQAMTLEETREKIVQMEQDLHDLKKQKHQLFQDLKVVLNEDDTRKRAQQQQNYMKESELMTVHSYQHGTIPLSGHPQMLFQSNLVTGRGPLHSYKVPPAQPQPLVPPGSLKRSRTPSPPPQQPTYQQMPYTSFKNLSGHPPPTVPVTPPTTKTTSNTSVYVTGQSPYYHGASQPHSNATQYQRTSQGVTYLPPSNPSHPTPSGAPPSQPPQPPQPREDKHLQPVYLQSSRGSHVSSLHQPMEHKSKPGGGGGAFLPGGEGGAVQEKYFQPSVRSHLALHSAVLPVQQPHPGGAKSGSITSGFPVRSAPPSSQTTVVSSAPHSVKPDNKPRSYNTAPSNYSRSPYY</sequence>
<feature type="compositionally biased region" description="Low complexity" evidence="1">
    <location>
        <begin position="196"/>
        <end position="205"/>
    </location>
</feature>
<feature type="region of interest" description="Disordered" evidence="1">
    <location>
        <begin position="45"/>
        <end position="78"/>
    </location>
</feature>
<dbReference type="GO" id="GO:0005667">
    <property type="term" value="C:transcription regulator complex"/>
    <property type="evidence" value="ECO:0007669"/>
    <property type="project" value="TreeGrafter"/>
</dbReference>
<feature type="compositionally biased region" description="Gly residues" evidence="1">
    <location>
        <begin position="320"/>
        <end position="334"/>
    </location>
</feature>
<protein>
    <recommendedName>
        <fullName evidence="3">G protein pathway suppressor 2</fullName>
    </recommendedName>
</protein>